<dbReference type="AlphaFoldDB" id="A0A6L2J8D9"/>
<feature type="region of interest" description="Disordered" evidence="1">
    <location>
        <begin position="149"/>
        <end position="183"/>
    </location>
</feature>
<dbReference type="PANTHER" id="PTHR33067:SF32">
    <property type="entry name" value="ASPARTIC PEPTIDASE DDI1-TYPE DOMAIN-CONTAINING PROTEIN"/>
    <property type="match status" value="1"/>
</dbReference>
<organism evidence="2">
    <name type="scientific">Tanacetum cinerariifolium</name>
    <name type="common">Dalmatian daisy</name>
    <name type="synonym">Chrysanthemum cinerariifolium</name>
    <dbReference type="NCBI Taxonomy" id="118510"/>
    <lineage>
        <taxon>Eukaryota</taxon>
        <taxon>Viridiplantae</taxon>
        <taxon>Streptophyta</taxon>
        <taxon>Embryophyta</taxon>
        <taxon>Tracheophyta</taxon>
        <taxon>Spermatophyta</taxon>
        <taxon>Magnoliopsida</taxon>
        <taxon>eudicotyledons</taxon>
        <taxon>Gunneridae</taxon>
        <taxon>Pentapetalae</taxon>
        <taxon>asterids</taxon>
        <taxon>campanulids</taxon>
        <taxon>Asterales</taxon>
        <taxon>Asteraceae</taxon>
        <taxon>Asteroideae</taxon>
        <taxon>Anthemideae</taxon>
        <taxon>Anthemidinae</taxon>
        <taxon>Tanacetum</taxon>
    </lineage>
</organism>
<feature type="region of interest" description="Disordered" evidence="1">
    <location>
        <begin position="951"/>
        <end position="976"/>
    </location>
</feature>
<dbReference type="PANTHER" id="PTHR33067">
    <property type="entry name" value="RNA-DIRECTED DNA POLYMERASE-RELATED"/>
    <property type="match status" value="1"/>
</dbReference>
<proteinExistence type="predicted"/>
<reference evidence="2" key="1">
    <citation type="journal article" date="2019" name="Sci. Rep.">
        <title>Draft genome of Tanacetum cinerariifolium, the natural source of mosquito coil.</title>
        <authorList>
            <person name="Yamashiro T."/>
            <person name="Shiraishi A."/>
            <person name="Satake H."/>
            <person name="Nakayama K."/>
        </authorList>
    </citation>
    <scope>NUCLEOTIDE SEQUENCE</scope>
</reference>
<gene>
    <name evidence="2" type="ORF">Tci_005169</name>
</gene>
<evidence type="ECO:0000256" key="1">
    <source>
        <dbReference type="SAM" id="MobiDB-lite"/>
    </source>
</evidence>
<sequence>MPSSTKVEGCVDGLVEGVEELENQRAKLVDKLVIKMVKGRPRNVNVDNGQGGCSYKEFLACNPNDYDGNSGAIVYTRWIEKMESVHDMNGCGDNQKFKYTAGLFIGMALIWWNIQVIRRMVAATEPTIIQSVILKAGVLTDEAIRNGSLKKNTEKRGNGEEPSRDGNVRDDNKRPRTGRHFPQPLTLLGRSIQDCREGPRIMNLLNARNLIAVRGACYECGGTDHYKAACPRAFVMEAEEAHYDQNIVTGMDWLSRHKAEIFFHEKVVRTPLSHGEMLKVLKERAEEKVRYLMSAKTDEHKLKDIVVVRNFFETAKSLTILTQKNKTYNLELFSDYDYGIRYHPGKANVVANALSKKDRIKPKRVRAMNMTIQSSIKDRILAAQNEASESMQENTIGHEYGLPSPDRWSELKAACDRQKIYADKRRKPLEFSEGDHVQLKVSPWKGVVRFGKKGKLAPRQLVWKSISARTTIDLMIWVRIPLYDTSPLRLIFFLEYKGFDNIGLKGFLRSSFLGIKNLDSKATRHVAIGGSRNITAVSPRKQIPMPIMGIYEAVIALFSKFPTHAPATSLLLCPHGGGGTESEADYRPGTHLYSREYHTSSISDSQPFLGSKSFELPPSPASRSSELPKRNPHHLDEALALMPKYAKMLKDLLSNKEKLLELAYTPLTENCSAVLPKQLPEKLEDPDKFLIPYDFVELEESGISEDVFVPMGKFTFLDVFIIVDYDVDPRVSLILGRPFLRRTDSKMKILIDELASPESNVLLPQLLGCDSTLHEELLEFDTLPSFPFRNKDKVFNPGILVHCSTYFVTNEVTQDKNFRKKTSSEIQKIENEAKMVFFGKWVSPADVAANRASGLTWVHMPRGTTQVVTGGTSNKYLLEVRMKFSSRIVGSSSEGDLAAIDTAISDEDQTLLSLTSLPSSYDNFIETLLYGRDTLKLEDVLVTLNSREPQKMTKAKGDGGEGLNLRGMNEDHVSGSRADEYDSADVMIAMSVEKQECCVRETCKVQVHMRDGSSFMLDNVRNEAAFAVAAVKKIYEHESLTFNDIVTCEVISKWKTRLKEEMDAQSDVYVLGNGCTKSSDDSKGY</sequence>
<comment type="caution">
    <text evidence="2">The sequence shown here is derived from an EMBL/GenBank/DDBJ whole genome shotgun (WGS) entry which is preliminary data.</text>
</comment>
<evidence type="ECO:0008006" key="3">
    <source>
        <dbReference type="Google" id="ProtNLM"/>
    </source>
</evidence>
<protein>
    <recommendedName>
        <fullName evidence="3">Reverse transcriptase domain-containing protein</fullName>
    </recommendedName>
</protein>
<dbReference type="EMBL" id="BKCJ010000437">
    <property type="protein sequence ID" value="GEU33191.1"/>
    <property type="molecule type" value="Genomic_DNA"/>
</dbReference>
<feature type="compositionally biased region" description="Basic and acidic residues" evidence="1">
    <location>
        <begin position="151"/>
        <end position="174"/>
    </location>
</feature>
<evidence type="ECO:0000313" key="2">
    <source>
        <dbReference type="EMBL" id="GEU33191.1"/>
    </source>
</evidence>
<accession>A0A6L2J8D9</accession>
<name>A0A6L2J8D9_TANCI</name>